<reference evidence="1" key="1">
    <citation type="submission" date="2019-02" db="EMBL/GenBank/DDBJ databases">
        <authorList>
            <person name="Li S.-H."/>
        </authorList>
    </citation>
    <scope>NUCLEOTIDE SEQUENCE</scope>
    <source>
        <strain evidence="1">IMCC11814</strain>
    </source>
</reference>
<evidence type="ECO:0000313" key="2">
    <source>
        <dbReference type="Proteomes" id="UP001143304"/>
    </source>
</evidence>
<keyword evidence="2" id="KW-1185">Reference proteome</keyword>
<accession>A0ABT3T7F0</accession>
<dbReference type="Proteomes" id="UP001143304">
    <property type="component" value="Unassembled WGS sequence"/>
</dbReference>
<dbReference type="RefSeq" id="WP_279249888.1">
    <property type="nucleotide sequence ID" value="NZ_SHNO01000001.1"/>
</dbReference>
<comment type="caution">
    <text evidence="1">The sequence shown here is derived from an EMBL/GenBank/DDBJ whole genome shotgun (WGS) entry which is preliminary data.</text>
</comment>
<dbReference type="InterPro" id="IPR036291">
    <property type="entry name" value="NAD(P)-bd_dom_sf"/>
</dbReference>
<evidence type="ECO:0000313" key="1">
    <source>
        <dbReference type="EMBL" id="MCX2978189.1"/>
    </source>
</evidence>
<dbReference type="SUPFAM" id="SSF51735">
    <property type="entry name" value="NAD(P)-binding Rossmann-fold domains"/>
    <property type="match status" value="1"/>
</dbReference>
<protein>
    <submittedName>
        <fullName evidence="1">Epimerase</fullName>
    </submittedName>
</protein>
<name>A0ABT3T7F0_9GAMM</name>
<dbReference type="EMBL" id="SHNO01000001">
    <property type="protein sequence ID" value="MCX2978189.1"/>
    <property type="molecule type" value="Genomic_DNA"/>
</dbReference>
<dbReference type="PANTHER" id="PTHR48079">
    <property type="entry name" value="PROTEIN YEEZ"/>
    <property type="match status" value="1"/>
</dbReference>
<dbReference type="PANTHER" id="PTHR48079:SF6">
    <property type="entry name" value="NAD(P)-BINDING DOMAIN-CONTAINING PROTEIN-RELATED"/>
    <property type="match status" value="1"/>
</dbReference>
<organism evidence="1 2">
    <name type="scientific">Candidatus Marimicrobium litorale</name>
    <dbReference type="NCBI Taxonomy" id="2518991"/>
    <lineage>
        <taxon>Bacteria</taxon>
        <taxon>Pseudomonadati</taxon>
        <taxon>Pseudomonadota</taxon>
        <taxon>Gammaproteobacteria</taxon>
        <taxon>Cellvibrionales</taxon>
        <taxon>Halieaceae</taxon>
        <taxon>Marimicrobium</taxon>
    </lineage>
</organism>
<dbReference type="InterPro" id="IPR051783">
    <property type="entry name" value="NAD(P)-dependent_oxidoreduct"/>
</dbReference>
<sequence>MKSSSVLIVGCGDLGIRAGSLLAERDWEVTGLRRNVAKLPLQINARSGDYTLPGSLDFAATLAPDFVLATFNPPDRSTAGYVKGFQQAMTNLLCGLGEHRPRCILMASSTRVFAESEGGWVDEDSALSRDDPWAQAIIESERQLLDSGHRASVVRFAGIYGIPGGRLLSRVRRGELCPPRPVSYTNRIHREDCAGFLAYLLQQSEIGADLEPVYIGVDNQPSPRYAVESWLAAQMGVAELESALPDAASDPTRHNRAGHKRCLNRKLRDSGYQLIYPDYKAGYSALLALHDHPGNVPESA</sequence>
<gene>
    <name evidence="1" type="ORF">EYC82_12555</name>
</gene>
<dbReference type="Gene3D" id="3.40.50.720">
    <property type="entry name" value="NAD(P)-binding Rossmann-like Domain"/>
    <property type="match status" value="1"/>
</dbReference>
<proteinExistence type="predicted"/>